<gene>
    <name evidence="1" type="ORF">TNCV_4693781</name>
</gene>
<dbReference type="AlphaFoldDB" id="A0A8X7BID0"/>
<evidence type="ECO:0000313" key="1">
    <source>
        <dbReference type="EMBL" id="GFY31534.1"/>
    </source>
</evidence>
<dbReference type="Proteomes" id="UP000887159">
    <property type="component" value="Unassembled WGS sequence"/>
</dbReference>
<keyword evidence="2" id="KW-1185">Reference proteome</keyword>
<reference evidence="1" key="1">
    <citation type="submission" date="2020-08" db="EMBL/GenBank/DDBJ databases">
        <title>Multicomponent nature underlies the extraordinary mechanical properties of spider dragline silk.</title>
        <authorList>
            <person name="Kono N."/>
            <person name="Nakamura H."/>
            <person name="Mori M."/>
            <person name="Yoshida Y."/>
            <person name="Ohtoshi R."/>
            <person name="Malay A.D."/>
            <person name="Moran D.A.P."/>
            <person name="Tomita M."/>
            <person name="Numata K."/>
            <person name="Arakawa K."/>
        </authorList>
    </citation>
    <scope>NUCLEOTIDE SEQUENCE</scope>
</reference>
<protein>
    <submittedName>
        <fullName evidence="1">Uncharacterized protein</fullName>
    </submittedName>
</protein>
<comment type="caution">
    <text evidence="1">The sequence shown here is derived from an EMBL/GenBank/DDBJ whole genome shotgun (WGS) entry which is preliminary data.</text>
</comment>
<name>A0A8X7BID0_TRICX</name>
<proteinExistence type="predicted"/>
<dbReference type="EMBL" id="BMAU01021399">
    <property type="protein sequence ID" value="GFY31534.1"/>
    <property type="molecule type" value="Genomic_DNA"/>
</dbReference>
<organism evidence="1 2">
    <name type="scientific">Trichonephila clavipes</name>
    <name type="common">Golden silk orbweaver</name>
    <name type="synonym">Nephila clavipes</name>
    <dbReference type="NCBI Taxonomy" id="2585209"/>
    <lineage>
        <taxon>Eukaryota</taxon>
        <taxon>Metazoa</taxon>
        <taxon>Ecdysozoa</taxon>
        <taxon>Arthropoda</taxon>
        <taxon>Chelicerata</taxon>
        <taxon>Arachnida</taxon>
        <taxon>Araneae</taxon>
        <taxon>Araneomorphae</taxon>
        <taxon>Entelegynae</taxon>
        <taxon>Araneoidea</taxon>
        <taxon>Nephilidae</taxon>
        <taxon>Trichonephila</taxon>
    </lineage>
</organism>
<evidence type="ECO:0000313" key="2">
    <source>
        <dbReference type="Proteomes" id="UP000887159"/>
    </source>
</evidence>
<accession>A0A8X7BID0</accession>
<sequence>MFFTIVVNLFLSNCPLPEHSGRWQRSRSNLPHGGPLEPHHDVQRQPIQQGKFCHLAQGNTGLIVVKGSVQRKFFENLELFTINLEMLPHFPYLNVRTLPDHLHDEVHEDCDISKCTMVKSYLFGRYL</sequence>